<reference evidence="3 4" key="1">
    <citation type="submission" date="2019-02" db="EMBL/GenBank/DDBJ databases">
        <title>Prokaryotic population dynamics and viral predation in marine succession experiment using metagenomics: the confinement effect.</title>
        <authorList>
            <person name="Haro-Moreno J.M."/>
            <person name="Rodriguez-Valera F."/>
            <person name="Lopez-Perez M."/>
        </authorList>
    </citation>
    <scope>NUCLEOTIDE SEQUENCE [LARGE SCALE GENOMIC DNA]</scope>
    <source>
        <strain evidence="3">MED-G169</strain>
    </source>
</reference>
<dbReference type="PANTHER" id="PTHR42901">
    <property type="entry name" value="ALCOHOL DEHYDROGENASE"/>
    <property type="match status" value="1"/>
</dbReference>
<evidence type="ECO:0000256" key="1">
    <source>
        <dbReference type="ARBA" id="ARBA00006484"/>
    </source>
</evidence>
<sequence>MNNNEDALNFTPTQGLLLNKVVLITGATGGIGEALSIKCAQLGATVIISGKSIQNLEALHTKICAQGYSEPLIYPADLEGASKSDFEALASTIKERFGHLDGLILNAAILGDLTPLDGYSQATWNQVIKINFTSQFLMTQCLIPVLKKASSASVIFSSSSVGRIGKAYWGAYSISKFAIEALVQIWASEHENVSSIRFNAVNPGATQTKMRAMAYPAENPRMLPKPSQIISPYIYLLSAESHKITGQSFNAQLK</sequence>
<name>A0A520LNM1_9GAMM</name>
<organism evidence="3 4">
    <name type="scientific">SAR92 clade bacterium</name>
    <dbReference type="NCBI Taxonomy" id="2315479"/>
    <lineage>
        <taxon>Bacteria</taxon>
        <taxon>Pseudomonadati</taxon>
        <taxon>Pseudomonadota</taxon>
        <taxon>Gammaproteobacteria</taxon>
        <taxon>Cellvibrionales</taxon>
        <taxon>Porticoccaceae</taxon>
        <taxon>SAR92 clade</taxon>
    </lineage>
</organism>
<dbReference type="EMBL" id="SHBO01000006">
    <property type="protein sequence ID" value="RZO08193.1"/>
    <property type="molecule type" value="Genomic_DNA"/>
</dbReference>
<dbReference type="PRINTS" id="PR00081">
    <property type="entry name" value="GDHRDH"/>
</dbReference>
<dbReference type="InterPro" id="IPR036291">
    <property type="entry name" value="NAD(P)-bd_dom_sf"/>
</dbReference>
<protein>
    <submittedName>
        <fullName evidence="3">YciK family oxidoreductase</fullName>
    </submittedName>
</protein>
<gene>
    <name evidence="3" type="ORF">EVB02_00970</name>
</gene>
<dbReference type="AlphaFoldDB" id="A0A520LNM1"/>
<evidence type="ECO:0000313" key="3">
    <source>
        <dbReference type="EMBL" id="RZO08193.1"/>
    </source>
</evidence>
<comment type="similarity">
    <text evidence="1">Belongs to the short-chain dehydrogenases/reductases (SDR) family.</text>
</comment>
<dbReference type="SUPFAM" id="SSF51735">
    <property type="entry name" value="NAD(P)-binding Rossmann-fold domains"/>
    <property type="match status" value="1"/>
</dbReference>
<dbReference type="InterPro" id="IPR020904">
    <property type="entry name" value="Sc_DH/Rdtase_CS"/>
</dbReference>
<dbReference type="Pfam" id="PF00106">
    <property type="entry name" value="adh_short"/>
    <property type="match status" value="1"/>
</dbReference>
<dbReference type="InterPro" id="IPR002347">
    <property type="entry name" value="SDR_fam"/>
</dbReference>
<dbReference type="Gene3D" id="3.40.50.720">
    <property type="entry name" value="NAD(P)-binding Rossmann-like Domain"/>
    <property type="match status" value="1"/>
</dbReference>
<evidence type="ECO:0000256" key="2">
    <source>
        <dbReference type="ARBA" id="ARBA00023002"/>
    </source>
</evidence>
<accession>A0A520LNM1</accession>
<proteinExistence type="inferred from homology"/>
<dbReference type="GO" id="GO:0016491">
    <property type="term" value="F:oxidoreductase activity"/>
    <property type="evidence" value="ECO:0007669"/>
    <property type="project" value="UniProtKB-KW"/>
</dbReference>
<dbReference type="PROSITE" id="PS00061">
    <property type="entry name" value="ADH_SHORT"/>
    <property type="match status" value="1"/>
</dbReference>
<comment type="caution">
    <text evidence="3">The sequence shown here is derived from an EMBL/GenBank/DDBJ whole genome shotgun (WGS) entry which is preliminary data.</text>
</comment>
<dbReference type="Proteomes" id="UP000318148">
    <property type="component" value="Unassembled WGS sequence"/>
</dbReference>
<keyword evidence="2" id="KW-0560">Oxidoreductase</keyword>
<dbReference type="PANTHER" id="PTHR42901:SF1">
    <property type="entry name" value="ALCOHOL DEHYDROGENASE"/>
    <property type="match status" value="1"/>
</dbReference>
<evidence type="ECO:0000313" key="4">
    <source>
        <dbReference type="Proteomes" id="UP000318148"/>
    </source>
</evidence>
<dbReference type="NCBIfam" id="NF006509">
    <property type="entry name" value="PRK08945.1"/>
    <property type="match status" value="1"/>
</dbReference>